<evidence type="ECO:0000256" key="2">
    <source>
        <dbReference type="SAM" id="Phobius"/>
    </source>
</evidence>
<feature type="transmembrane region" description="Helical" evidence="2">
    <location>
        <begin position="136"/>
        <end position="153"/>
    </location>
</feature>
<dbReference type="SUPFAM" id="SSF103481">
    <property type="entry name" value="Multidrug resistance efflux transporter EmrE"/>
    <property type="match status" value="1"/>
</dbReference>
<protein>
    <recommendedName>
        <fullName evidence="5">EamA domain-containing protein</fullName>
    </recommendedName>
</protein>
<dbReference type="InterPro" id="IPR037185">
    <property type="entry name" value="EmrE-like"/>
</dbReference>
<feature type="transmembrane region" description="Helical" evidence="2">
    <location>
        <begin position="165"/>
        <end position="187"/>
    </location>
</feature>
<feature type="transmembrane region" description="Helical" evidence="2">
    <location>
        <begin position="199"/>
        <end position="219"/>
    </location>
</feature>
<comment type="subcellular location">
    <subcellularLocation>
        <location evidence="1">Endomembrane system</location>
        <topology evidence="1">Multi-pass membrane protein</topology>
    </subcellularLocation>
</comment>
<sequence>METTVIVGLLGIFRIASLTAERLALHGLGRARQGALATMGIGFGGAAIVLWVLALWQGQSIWVGSTIWTGIIYAFAFGMYTVSLSEGPVSAVNPWTNATVVMLWLIHPFGGAWSYAGLTLFCVGAWLLTIRQWNRAVLLMIGSDALLAVARIIDVANASQPPMAYAASLFTSIGLWMIVPAILFCKMQNLATLFFLKPALSVVAATTNAVAYLTLFAMLKWVHPAVIEAISTLSSVAATVVGVLFLNETQGWRKLLSALLMTSGTVMLLIDVH</sequence>
<dbReference type="RefSeq" id="WP_275475083.1">
    <property type="nucleotide sequence ID" value="NZ_CP162940.1"/>
</dbReference>
<keyword evidence="2" id="KW-0472">Membrane</keyword>
<feature type="transmembrane region" description="Helical" evidence="2">
    <location>
        <begin position="36"/>
        <end position="54"/>
    </location>
</feature>
<organism evidence="3 4">
    <name type="scientific">Alicyclobacillus fastidiosus</name>
    <dbReference type="NCBI Taxonomy" id="392011"/>
    <lineage>
        <taxon>Bacteria</taxon>
        <taxon>Bacillati</taxon>
        <taxon>Bacillota</taxon>
        <taxon>Bacilli</taxon>
        <taxon>Bacillales</taxon>
        <taxon>Alicyclobacillaceae</taxon>
        <taxon>Alicyclobacillus</taxon>
    </lineage>
</organism>
<evidence type="ECO:0000313" key="4">
    <source>
        <dbReference type="Proteomes" id="UP001579974"/>
    </source>
</evidence>
<proteinExistence type="predicted"/>
<feature type="transmembrane region" description="Helical" evidence="2">
    <location>
        <begin position="61"/>
        <end position="82"/>
    </location>
</feature>
<reference evidence="3 4" key="1">
    <citation type="journal article" date="2024" name="Int. J. Mol. Sci.">
        <title>Exploration of Alicyclobacillus spp. Genome in Search of Antibiotic Resistance.</title>
        <authorList>
            <person name="Bucka-Kolendo J."/>
            <person name="Kiousi D.E."/>
            <person name="Dekowska A."/>
            <person name="Mikolajczuk-Szczyrba A."/>
            <person name="Karadedos D.M."/>
            <person name="Michael P."/>
            <person name="Galanis A."/>
            <person name="Sokolowska B."/>
        </authorList>
    </citation>
    <scope>NUCLEOTIDE SEQUENCE [LARGE SCALE GENOMIC DNA]</scope>
    <source>
        <strain evidence="3 4">KKP 3000</strain>
    </source>
</reference>
<name>A0ABV5AIJ7_9BACL</name>
<evidence type="ECO:0000313" key="3">
    <source>
        <dbReference type="EMBL" id="MFB5191973.1"/>
    </source>
</evidence>
<keyword evidence="4" id="KW-1185">Reference proteome</keyword>
<feature type="transmembrane region" description="Helical" evidence="2">
    <location>
        <begin position="102"/>
        <end position="129"/>
    </location>
</feature>
<feature type="transmembrane region" description="Helical" evidence="2">
    <location>
        <begin position="225"/>
        <end position="246"/>
    </location>
</feature>
<evidence type="ECO:0000256" key="1">
    <source>
        <dbReference type="ARBA" id="ARBA00004127"/>
    </source>
</evidence>
<evidence type="ECO:0008006" key="5">
    <source>
        <dbReference type="Google" id="ProtNLM"/>
    </source>
</evidence>
<accession>A0ABV5AIJ7</accession>
<gene>
    <name evidence="3" type="ORF">KKP3000_000764</name>
</gene>
<comment type="caution">
    <text evidence="3">The sequence shown here is derived from an EMBL/GenBank/DDBJ whole genome shotgun (WGS) entry which is preliminary data.</text>
</comment>
<keyword evidence="2" id="KW-1133">Transmembrane helix</keyword>
<dbReference type="EMBL" id="JBDXSU010000015">
    <property type="protein sequence ID" value="MFB5191973.1"/>
    <property type="molecule type" value="Genomic_DNA"/>
</dbReference>
<keyword evidence="2" id="KW-0812">Transmembrane</keyword>
<dbReference type="Proteomes" id="UP001579974">
    <property type="component" value="Unassembled WGS sequence"/>
</dbReference>